<organism evidence="9 10">
    <name type="scientific">Cedecea neteri</name>
    <dbReference type="NCBI Taxonomy" id="158822"/>
    <lineage>
        <taxon>Bacteria</taxon>
        <taxon>Pseudomonadati</taxon>
        <taxon>Pseudomonadota</taxon>
        <taxon>Gammaproteobacteria</taxon>
        <taxon>Enterobacterales</taxon>
        <taxon>Enterobacteriaceae</taxon>
        <taxon>Cedecea</taxon>
    </lineage>
</organism>
<dbReference type="InterPro" id="IPR005828">
    <property type="entry name" value="MFS_sugar_transport-like"/>
</dbReference>
<evidence type="ECO:0000313" key="9">
    <source>
        <dbReference type="EMBL" id="SQA98764.1"/>
    </source>
</evidence>
<accession>A0A2X2T387</accession>
<evidence type="ECO:0000256" key="7">
    <source>
        <dbReference type="SAM" id="Phobius"/>
    </source>
</evidence>
<keyword evidence="4 7" id="KW-0812">Transmembrane</keyword>
<keyword evidence="5 7" id="KW-1133">Transmembrane helix</keyword>
<feature type="domain" description="Major facilitator superfamily (MFS) profile" evidence="8">
    <location>
        <begin position="1"/>
        <end position="81"/>
    </location>
</feature>
<name>A0A2X2T387_9ENTR</name>
<dbReference type="PANTHER" id="PTHR43045">
    <property type="entry name" value="SHIKIMATE TRANSPORTER"/>
    <property type="match status" value="1"/>
</dbReference>
<feature type="transmembrane region" description="Helical" evidence="7">
    <location>
        <begin position="6"/>
        <end position="24"/>
    </location>
</feature>
<comment type="subcellular location">
    <subcellularLocation>
        <location evidence="1">Cell membrane</location>
        <topology evidence="1">Multi-pass membrane protein</topology>
    </subcellularLocation>
</comment>
<dbReference type="Proteomes" id="UP000251197">
    <property type="component" value="Unassembled WGS sequence"/>
</dbReference>
<dbReference type="PROSITE" id="PS50850">
    <property type="entry name" value="MFS"/>
    <property type="match status" value="1"/>
</dbReference>
<evidence type="ECO:0000313" key="10">
    <source>
        <dbReference type="Proteomes" id="UP000251197"/>
    </source>
</evidence>
<evidence type="ECO:0000256" key="3">
    <source>
        <dbReference type="ARBA" id="ARBA00022475"/>
    </source>
</evidence>
<gene>
    <name evidence="9" type="primary">proP_5</name>
    <name evidence="9" type="ORF">NCTC12120_02661</name>
</gene>
<dbReference type="Pfam" id="PF00083">
    <property type="entry name" value="Sugar_tr"/>
    <property type="match status" value="1"/>
</dbReference>
<dbReference type="Gene3D" id="1.20.1250.20">
    <property type="entry name" value="MFS general substrate transporter like domains"/>
    <property type="match status" value="1"/>
</dbReference>
<dbReference type="GO" id="GO:0022857">
    <property type="term" value="F:transmembrane transporter activity"/>
    <property type="evidence" value="ECO:0007669"/>
    <property type="project" value="InterPro"/>
</dbReference>
<dbReference type="InterPro" id="IPR036259">
    <property type="entry name" value="MFS_trans_sf"/>
</dbReference>
<evidence type="ECO:0000256" key="5">
    <source>
        <dbReference type="ARBA" id="ARBA00022989"/>
    </source>
</evidence>
<sequence>MALLSSFAAYSVGFVARPIGALLFGRLGDRYGRKMVMIITIALMGCSTTLIGLIPSYAQIGVWAPTCLVILRFAPRAGRRR</sequence>
<dbReference type="EMBL" id="UAVU01000003">
    <property type="protein sequence ID" value="SQA98764.1"/>
    <property type="molecule type" value="Genomic_DNA"/>
</dbReference>
<dbReference type="PANTHER" id="PTHR43045:SF4">
    <property type="entry name" value="TRANSPORTER YDFJ-RELATED"/>
    <property type="match status" value="1"/>
</dbReference>
<dbReference type="SUPFAM" id="SSF103473">
    <property type="entry name" value="MFS general substrate transporter"/>
    <property type="match status" value="1"/>
</dbReference>
<evidence type="ECO:0000256" key="1">
    <source>
        <dbReference type="ARBA" id="ARBA00004651"/>
    </source>
</evidence>
<evidence type="ECO:0000256" key="6">
    <source>
        <dbReference type="ARBA" id="ARBA00023136"/>
    </source>
</evidence>
<feature type="transmembrane region" description="Helical" evidence="7">
    <location>
        <begin position="60"/>
        <end position="78"/>
    </location>
</feature>
<reference evidence="9 10" key="1">
    <citation type="submission" date="2018-06" db="EMBL/GenBank/DDBJ databases">
        <authorList>
            <consortium name="Pathogen Informatics"/>
            <person name="Doyle S."/>
        </authorList>
    </citation>
    <scope>NUCLEOTIDE SEQUENCE [LARGE SCALE GENOMIC DNA]</scope>
    <source>
        <strain evidence="9 10">NCTC12120</strain>
    </source>
</reference>
<feature type="transmembrane region" description="Helical" evidence="7">
    <location>
        <begin position="36"/>
        <end position="54"/>
    </location>
</feature>
<protein>
    <submittedName>
        <fullName evidence="9">Proline porter II</fullName>
    </submittedName>
</protein>
<dbReference type="AlphaFoldDB" id="A0A2X2T387"/>
<evidence type="ECO:0000256" key="2">
    <source>
        <dbReference type="ARBA" id="ARBA00022448"/>
    </source>
</evidence>
<evidence type="ECO:0000256" key="4">
    <source>
        <dbReference type="ARBA" id="ARBA00022692"/>
    </source>
</evidence>
<dbReference type="GO" id="GO:0005886">
    <property type="term" value="C:plasma membrane"/>
    <property type="evidence" value="ECO:0007669"/>
    <property type="project" value="UniProtKB-SubCell"/>
</dbReference>
<keyword evidence="3" id="KW-1003">Cell membrane</keyword>
<keyword evidence="6 7" id="KW-0472">Membrane</keyword>
<keyword evidence="2" id="KW-0813">Transport</keyword>
<proteinExistence type="predicted"/>
<evidence type="ECO:0000259" key="8">
    <source>
        <dbReference type="PROSITE" id="PS50850"/>
    </source>
</evidence>
<dbReference type="InterPro" id="IPR020846">
    <property type="entry name" value="MFS_dom"/>
</dbReference>